<organism evidence="1 2">
    <name type="scientific">Rhododendron molle</name>
    <name type="common">Chinese azalea</name>
    <name type="synonym">Azalea mollis</name>
    <dbReference type="NCBI Taxonomy" id="49168"/>
    <lineage>
        <taxon>Eukaryota</taxon>
        <taxon>Viridiplantae</taxon>
        <taxon>Streptophyta</taxon>
        <taxon>Embryophyta</taxon>
        <taxon>Tracheophyta</taxon>
        <taxon>Spermatophyta</taxon>
        <taxon>Magnoliopsida</taxon>
        <taxon>eudicotyledons</taxon>
        <taxon>Gunneridae</taxon>
        <taxon>Pentapetalae</taxon>
        <taxon>asterids</taxon>
        <taxon>Ericales</taxon>
        <taxon>Ericaceae</taxon>
        <taxon>Ericoideae</taxon>
        <taxon>Rhodoreae</taxon>
        <taxon>Rhododendron</taxon>
    </lineage>
</organism>
<dbReference type="EMBL" id="CM046397">
    <property type="protein sequence ID" value="KAI8535557.1"/>
    <property type="molecule type" value="Genomic_DNA"/>
</dbReference>
<reference evidence="1" key="1">
    <citation type="submission" date="2022-02" db="EMBL/GenBank/DDBJ databases">
        <title>Plant Genome Project.</title>
        <authorList>
            <person name="Zhang R.-G."/>
        </authorList>
    </citation>
    <scope>NUCLEOTIDE SEQUENCE</scope>
    <source>
        <strain evidence="1">AT1</strain>
    </source>
</reference>
<protein>
    <submittedName>
        <fullName evidence="1">Uncharacterized protein</fullName>
    </submittedName>
</protein>
<dbReference type="Proteomes" id="UP001062846">
    <property type="component" value="Chromosome 10"/>
</dbReference>
<gene>
    <name evidence="1" type="ORF">RHMOL_Rhmol10G0183500</name>
</gene>
<keyword evidence="2" id="KW-1185">Reference proteome</keyword>
<sequence>MESYIDTIKDYAKKLAIASSPLDENDLIFRTLRGLTKTFNGFKMAIKTRGDTISFSELITMLKGEDLQLLQEFEVDTTTVLVANHTSQVQDSCSSNSIPSTIPSQLNVSQQHPPSQSSFPQQQVLFPG</sequence>
<evidence type="ECO:0000313" key="2">
    <source>
        <dbReference type="Proteomes" id="UP001062846"/>
    </source>
</evidence>
<comment type="caution">
    <text evidence="1">The sequence shown here is derived from an EMBL/GenBank/DDBJ whole genome shotgun (WGS) entry which is preliminary data.</text>
</comment>
<name>A0ACC0M4W1_RHOML</name>
<proteinExistence type="predicted"/>
<accession>A0ACC0M4W1</accession>
<evidence type="ECO:0000313" key="1">
    <source>
        <dbReference type="EMBL" id="KAI8535557.1"/>
    </source>
</evidence>